<dbReference type="STRING" id="98765.A0A2R6NQV9"/>
<reference evidence="2 3" key="1">
    <citation type="submission" date="2018-02" db="EMBL/GenBank/DDBJ databases">
        <title>Genome sequence of the basidiomycete white-rot fungus Phlebia centrifuga.</title>
        <authorList>
            <person name="Granchi Z."/>
            <person name="Peng M."/>
            <person name="de Vries R.P."/>
            <person name="Hilden K."/>
            <person name="Makela M.R."/>
            <person name="Grigoriev I."/>
            <person name="Riley R."/>
        </authorList>
    </citation>
    <scope>NUCLEOTIDE SEQUENCE [LARGE SCALE GENOMIC DNA]</scope>
    <source>
        <strain evidence="2 3">FBCC195</strain>
    </source>
</reference>
<feature type="region of interest" description="Disordered" evidence="1">
    <location>
        <begin position="153"/>
        <end position="245"/>
    </location>
</feature>
<dbReference type="Proteomes" id="UP000186601">
    <property type="component" value="Unassembled WGS sequence"/>
</dbReference>
<dbReference type="EMBL" id="MLYV02000940">
    <property type="protein sequence ID" value="PSR74977.1"/>
    <property type="molecule type" value="Genomic_DNA"/>
</dbReference>
<evidence type="ECO:0000313" key="3">
    <source>
        <dbReference type="Proteomes" id="UP000186601"/>
    </source>
</evidence>
<evidence type="ECO:0000256" key="1">
    <source>
        <dbReference type="SAM" id="MobiDB-lite"/>
    </source>
</evidence>
<dbReference type="OrthoDB" id="3358418at2759"/>
<feature type="compositionally biased region" description="Basic residues" evidence="1">
    <location>
        <begin position="385"/>
        <end position="396"/>
    </location>
</feature>
<feature type="compositionally biased region" description="Basic and acidic residues" evidence="1">
    <location>
        <begin position="367"/>
        <end position="384"/>
    </location>
</feature>
<evidence type="ECO:0000313" key="2">
    <source>
        <dbReference type="EMBL" id="PSR74977.1"/>
    </source>
</evidence>
<sequence>MVRRPPPQPPAGPVQRPANAIQELFRVVLATRQATEIERRRRLAWEQEQEAKYAHRQADMERQINDMQTEISLLKACVSMQAQQPQPRFNQDHSLMGTEHSTVYEPPLPASSAYIEEVPISAPTDAQRHFELPLSPVSQSAYVSSNLPTFIEGSSNQPFTSPLLPPAQTPQMLPSPVEVSTPAVTQTEEPASPAVQSPVPVPTSTLGKRRFIPAPIPSDSEEEESSDDESDTGTSTAPKKRKNGHDSRCLTIHVSRVLYLSFYTYSESQHALRTHIFRCMKVKLSEDLPDSHIEGEPLDANEPVRFVWDKTTKQSIHNAEMKKRIIADLKTRRRLYKHVPDKDFNKKTLDTGFDQAFTTLRQKFKAQRDETAAHHNKRREEAKALKARRRERKKHKLGLRTDSRQKLDEFSHSTFDSALQIDCMSSEESCDEYSEAVPPVGVLKQVQVLRVRGLPWRSTRLLRFFATLDEEDKVDKSTKPKRGLGRKERCLGPPKEGFFMPPKGVASWMVSRRWVRDMVTSGIRPQLENELRKVMGNHAEVLDWRIFHVLGADSEEEIEPEAPAMEQQQYIFRPDTSSLAYALTPM</sequence>
<accession>A0A2R6NQV9</accession>
<keyword evidence="3" id="KW-1185">Reference proteome</keyword>
<protein>
    <submittedName>
        <fullName evidence="2">Uncharacterized protein</fullName>
    </submittedName>
</protein>
<organism evidence="2 3">
    <name type="scientific">Hermanssonia centrifuga</name>
    <dbReference type="NCBI Taxonomy" id="98765"/>
    <lineage>
        <taxon>Eukaryota</taxon>
        <taxon>Fungi</taxon>
        <taxon>Dikarya</taxon>
        <taxon>Basidiomycota</taxon>
        <taxon>Agaricomycotina</taxon>
        <taxon>Agaricomycetes</taxon>
        <taxon>Polyporales</taxon>
        <taxon>Meruliaceae</taxon>
        <taxon>Hermanssonia</taxon>
    </lineage>
</organism>
<proteinExistence type="predicted"/>
<feature type="compositionally biased region" description="Acidic residues" evidence="1">
    <location>
        <begin position="219"/>
        <end position="231"/>
    </location>
</feature>
<gene>
    <name evidence="2" type="ORF">PHLCEN_2v9391</name>
</gene>
<name>A0A2R6NQV9_9APHY</name>
<dbReference type="AlphaFoldDB" id="A0A2R6NQV9"/>
<comment type="caution">
    <text evidence="2">The sequence shown here is derived from an EMBL/GenBank/DDBJ whole genome shotgun (WGS) entry which is preliminary data.</text>
</comment>
<feature type="compositionally biased region" description="Low complexity" evidence="1">
    <location>
        <begin position="190"/>
        <end position="205"/>
    </location>
</feature>
<feature type="region of interest" description="Disordered" evidence="1">
    <location>
        <begin position="367"/>
        <end position="396"/>
    </location>
</feature>